<keyword evidence="3" id="KW-0732">Signal</keyword>
<dbReference type="Gene3D" id="2.60.120.200">
    <property type="match status" value="2"/>
</dbReference>
<dbReference type="Proteomes" id="UP000824025">
    <property type="component" value="Unassembled WGS sequence"/>
</dbReference>
<dbReference type="Pfam" id="PF13385">
    <property type="entry name" value="Laminin_G_3"/>
    <property type="match status" value="1"/>
</dbReference>
<accession>A0A9D2D6Y9</accession>
<dbReference type="Pfam" id="PF18998">
    <property type="entry name" value="Flg_new_2"/>
    <property type="match status" value="3"/>
</dbReference>
<name>A0A9D2D6Y9_9FIRM</name>
<feature type="domain" description="Bacterial repeat" evidence="4">
    <location>
        <begin position="861"/>
        <end position="933"/>
    </location>
</feature>
<feature type="region of interest" description="Disordered" evidence="1">
    <location>
        <begin position="932"/>
        <end position="972"/>
    </location>
</feature>
<evidence type="ECO:0000256" key="2">
    <source>
        <dbReference type="SAM" id="Phobius"/>
    </source>
</evidence>
<feature type="signal peptide" evidence="3">
    <location>
        <begin position="1"/>
        <end position="34"/>
    </location>
</feature>
<protein>
    <recommendedName>
        <fullName evidence="4">Bacterial repeat domain-containing protein</fullName>
    </recommendedName>
</protein>
<dbReference type="SUPFAM" id="SSF49899">
    <property type="entry name" value="Concanavalin A-like lectins/glucanases"/>
    <property type="match status" value="2"/>
</dbReference>
<gene>
    <name evidence="5" type="ORF">H9726_04455</name>
</gene>
<feature type="domain" description="Bacterial repeat" evidence="4">
    <location>
        <begin position="788"/>
        <end position="858"/>
    </location>
</feature>
<reference evidence="5" key="1">
    <citation type="journal article" date="2021" name="PeerJ">
        <title>Extensive microbial diversity within the chicken gut microbiome revealed by metagenomics and culture.</title>
        <authorList>
            <person name="Gilroy R."/>
            <person name="Ravi A."/>
            <person name="Getino M."/>
            <person name="Pursley I."/>
            <person name="Horton D.L."/>
            <person name="Alikhan N.F."/>
            <person name="Baker D."/>
            <person name="Gharbi K."/>
            <person name="Hall N."/>
            <person name="Watson M."/>
            <person name="Adriaenssens E.M."/>
            <person name="Foster-Nyarko E."/>
            <person name="Jarju S."/>
            <person name="Secka A."/>
            <person name="Antonio M."/>
            <person name="Oren A."/>
            <person name="Chaudhuri R.R."/>
            <person name="La Ragione R."/>
            <person name="Hildebrand F."/>
            <person name="Pallen M.J."/>
        </authorList>
    </citation>
    <scope>NUCLEOTIDE SEQUENCE</scope>
    <source>
        <strain evidence="5">CHK192-19661</strain>
    </source>
</reference>
<dbReference type="InterPro" id="IPR044060">
    <property type="entry name" value="Bacterial_rp_domain"/>
</dbReference>
<dbReference type="EMBL" id="DXCF01000022">
    <property type="protein sequence ID" value="HIZ09723.1"/>
    <property type="molecule type" value="Genomic_DNA"/>
</dbReference>
<evidence type="ECO:0000313" key="6">
    <source>
        <dbReference type="Proteomes" id="UP000824025"/>
    </source>
</evidence>
<feature type="chain" id="PRO_5038538554" description="Bacterial repeat domain-containing protein" evidence="3">
    <location>
        <begin position="35"/>
        <end position="999"/>
    </location>
</feature>
<proteinExistence type="predicted"/>
<keyword evidence="2" id="KW-0472">Membrane</keyword>
<evidence type="ECO:0000256" key="3">
    <source>
        <dbReference type="SAM" id="SignalP"/>
    </source>
</evidence>
<keyword evidence="2" id="KW-1133">Transmembrane helix</keyword>
<evidence type="ECO:0000259" key="4">
    <source>
        <dbReference type="Pfam" id="PF18998"/>
    </source>
</evidence>
<organism evidence="5 6">
    <name type="scientific">Candidatus Borkfalkia avicola</name>
    <dbReference type="NCBI Taxonomy" id="2838503"/>
    <lineage>
        <taxon>Bacteria</taxon>
        <taxon>Bacillati</taxon>
        <taxon>Bacillota</taxon>
        <taxon>Clostridia</taxon>
        <taxon>Christensenellales</taxon>
        <taxon>Christensenellaceae</taxon>
        <taxon>Candidatus Borkfalkia</taxon>
    </lineage>
</organism>
<feature type="compositionally biased region" description="Acidic residues" evidence="1">
    <location>
        <begin position="936"/>
        <end position="962"/>
    </location>
</feature>
<feature type="domain" description="Bacterial repeat" evidence="4">
    <location>
        <begin position="714"/>
        <end position="786"/>
    </location>
</feature>
<dbReference type="InterPro" id="IPR013320">
    <property type="entry name" value="ConA-like_dom_sf"/>
</dbReference>
<sequence length="999" mass="105251">MTKSMANRLKVILLALALAFTALGVSMFTSTARAADTPIDPLVWYKFDDPSDPGKDAMGNYNLSKIGSGSVTVANGQATFDGAAKLGTEGETGDLSEDLTSFTLVYKMTPETHTVTQMQPVGFGYNMWAATKWCWFTLGQGTAATGDAEAVTPLRFTAYGIEDGHPGGNRDWGNEIIKNIVPGTEYSIALSVQLGGKMTVYVDGAATSYNFDVPTDWNLKDGNMRFSIGGSCVWDANANDFFKGKISDVKIYNFAMTAGEISSYEEGGQIAGSDLTCKPSSAEIDLSETVRVPAGATDEEILKNLPTTSLLDVTMSDESTRKGTVLWDSVVKGSDATYVEGTITDIANPDGIKARAKITVEEAVDILPAVSYEFASQEDMLKDSSGNFDLTAVGAPEWSEDGVTLTKGDMLYDAGNAAGKDSVEYLKEATFSVKFRINEFAGADWWFLFSTGDIDEHDRSAGFNLHIQGNSMLRIDTGTHDSWWGGELGTVTKDTWYQIDCVFDLEGRFDAEGDPMVYVYVNGKKISQGALVPIPLSGSTSSGDLIKKGDFAYQKTENTGMGIGGLYSEGKPVIYDGETASVTFSSVKIYDFAMTDAQIETLGKVDKMQSNSVDTYIASVGTAADFGGNEPTKTQLLTSMSQSEMLANLNAATVVATLSDETTKNVAVNWLSVEKDENDGKWYATGMAGGIGCGLPSAVGAVTVKAEVSVELGYKVTLQQGENGTIAANVSGGVTGAVVEITATPAAHYYTKSVKVDGTELQPVDGVYTFKLAEKDVVVTAEFAAIEYTLTAADVEGGTITLSAEKAVYGTVVEITATPAAHYALTGVTVNGTAIEPENGKYTFTVEGETTVSATFEAAVYNVDVIPSSHGTVKADKTSGSAGDTVTVTVTPDEGYIVKSVTVNGEAITAGTDGKYTFTIEDDSVIQATFEKEATEPDPGDPDPGDPDPGEPDPGDPGDPGDPEPSGGCSGTVIGTSAGIAAAALLAVCAVLIRRKRNN</sequence>
<comment type="caution">
    <text evidence="5">The sequence shown here is derived from an EMBL/GenBank/DDBJ whole genome shotgun (WGS) entry which is preliminary data.</text>
</comment>
<feature type="transmembrane region" description="Helical" evidence="2">
    <location>
        <begin position="973"/>
        <end position="993"/>
    </location>
</feature>
<keyword evidence="2" id="KW-0812">Transmembrane</keyword>
<evidence type="ECO:0000256" key="1">
    <source>
        <dbReference type="SAM" id="MobiDB-lite"/>
    </source>
</evidence>
<reference evidence="5" key="2">
    <citation type="submission" date="2021-04" db="EMBL/GenBank/DDBJ databases">
        <authorList>
            <person name="Gilroy R."/>
        </authorList>
    </citation>
    <scope>NUCLEOTIDE SEQUENCE</scope>
    <source>
        <strain evidence="5">CHK192-19661</strain>
    </source>
</reference>
<dbReference type="AlphaFoldDB" id="A0A9D2D6Y9"/>
<evidence type="ECO:0000313" key="5">
    <source>
        <dbReference type="EMBL" id="HIZ09723.1"/>
    </source>
</evidence>